<dbReference type="InterPro" id="IPR041664">
    <property type="entry name" value="AAA_16"/>
</dbReference>
<keyword evidence="4" id="KW-0732">Signal</keyword>
<comment type="caution">
    <text evidence="6">The sequence shown here is derived from an EMBL/GenBank/DDBJ whole genome shotgun (WGS) entry which is preliminary data.</text>
</comment>
<gene>
    <name evidence="6" type="ORF">Aco04nite_36530</name>
</gene>
<dbReference type="InterPro" id="IPR001054">
    <property type="entry name" value="A/G_cyclase"/>
</dbReference>
<evidence type="ECO:0000256" key="1">
    <source>
        <dbReference type="ARBA" id="ARBA00022741"/>
    </source>
</evidence>
<dbReference type="PANTHER" id="PTHR16305">
    <property type="entry name" value="TESTICULAR SOLUBLE ADENYLYL CYCLASE"/>
    <property type="match status" value="1"/>
</dbReference>
<dbReference type="PROSITE" id="PS50125">
    <property type="entry name" value="GUANYLATE_CYCLASE_2"/>
    <property type="match status" value="1"/>
</dbReference>
<feature type="chain" id="PRO_5038701223" description="Guanylate cyclase domain-containing protein" evidence="4">
    <location>
        <begin position="21"/>
        <end position="934"/>
    </location>
</feature>
<dbReference type="GO" id="GO:0005737">
    <property type="term" value="C:cytoplasm"/>
    <property type="evidence" value="ECO:0007669"/>
    <property type="project" value="TreeGrafter"/>
</dbReference>
<protein>
    <recommendedName>
        <fullName evidence="5">Guanylate cyclase domain-containing protein</fullName>
    </recommendedName>
</protein>
<dbReference type="SUPFAM" id="SSF55073">
    <property type="entry name" value="Nucleotide cyclase"/>
    <property type="match status" value="1"/>
</dbReference>
<proteinExistence type="predicted"/>
<dbReference type="GO" id="GO:0035556">
    <property type="term" value="P:intracellular signal transduction"/>
    <property type="evidence" value="ECO:0007669"/>
    <property type="project" value="InterPro"/>
</dbReference>
<dbReference type="GO" id="GO:0005524">
    <property type="term" value="F:ATP binding"/>
    <property type="evidence" value="ECO:0007669"/>
    <property type="project" value="UniProtKB-KW"/>
</dbReference>
<keyword evidence="2" id="KW-0067">ATP-binding</keyword>
<name>A0A919SL16_9ACTN</name>
<evidence type="ECO:0000313" key="7">
    <source>
        <dbReference type="Proteomes" id="UP000680865"/>
    </source>
</evidence>
<dbReference type="InterPro" id="IPR027417">
    <property type="entry name" value="P-loop_NTPase"/>
</dbReference>
<dbReference type="AlphaFoldDB" id="A0A919SL16"/>
<dbReference type="Pfam" id="PF00211">
    <property type="entry name" value="Guanylate_cyc"/>
    <property type="match status" value="1"/>
</dbReference>
<evidence type="ECO:0000256" key="4">
    <source>
        <dbReference type="SAM" id="SignalP"/>
    </source>
</evidence>
<evidence type="ECO:0000256" key="2">
    <source>
        <dbReference type="ARBA" id="ARBA00022840"/>
    </source>
</evidence>
<dbReference type="PROSITE" id="PS50005">
    <property type="entry name" value="TPR"/>
    <property type="match status" value="1"/>
</dbReference>
<feature type="signal peptide" evidence="4">
    <location>
        <begin position="1"/>
        <end position="20"/>
    </location>
</feature>
<dbReference type="PANTHER" id="PTHR16305:SF35">
    <property type="entry name" value="TRANSCRIPTIONAL ACTIVATOR DOMAIN"/>
    <property type="match status" value="1"/>
</dbReference>
<dbReference type="InterPro" id="IPR019734">
    <property type="entry name" value="TPR_rpt"/>
</dbReference>
<keyword evidence="1" id="KW-0547">Nucleotide-binding</keyword>
<dbReference type="Gene3D" id="3.40.50.300">
    <property type="entry name" value="P-loop containing nucleotide triphosphate hydrolases"/>
    <property type="match status" value="1"/>
</dbReference>
<organism evidence="6 7">
    <name type="scientific">Winogradskya consettensis</name>
    <dbReference type="NCBI Taxonomy" id="113560"/>
    <lineage>
        <taxon>Bacteria</taxon>
        <taxon>Bacillati</taxon>
        <taxon>Actinomycetota</taxon>
        <taxon>Actinomycetes</taxon>
        <taxon>Micromonosporales</taxon>
        <taxon>Micromonosporaceae</taxon>
        <taxon>Winogradskya</taxon>
    </lineage>
</organism>
<keyword evidence="3" id="KW-0802">TPR repeat</keyword>
<evidence type="ECO:0000256" key="3">
    <source>
        <dbReference type="PROSITE-ProRule" id="PRU00339"/>
    </source>
</evidence>
<sequence length="934" mass="97408">MSRRLVVVLFLDLVGWTALAERVDPEPLQVLLEQYYGICSASIEDHGGVVEKFIGDAVMAVFGTDRSGEDDALRALRAACDIRAGTAALVNPLGRPVDVHCGIAAGEALVTHSPRAGLRIVGDVVNLAARLQSAAVAGEIIVNDVVADLARQHFAMVPVPPLTVKGKELPVAALRAGDAYGAGGRPDDGAPMVDRDAERARIRAAYDAAAGQRRTRTVTVLGPPGVGKSRLVREVLAELAAAGAVFTAVTGTCPSYGPNGNHVTLLQVLDALAHSGHSPRVTAVLDGLRQGAHARTPGVEEVSWAARELLTAAAGAQPLVVVWDGLDAAGLSLLRLIGELTRTLWDLPLLMICAGRPELMERGAPWVRGPGDEVICLGPLGPQDSASLVALLLAAGAEVQAHEAGTIDRVTAHSAGNPLFIRLMVESSGGVPPTITALVGAALDRLPAPARELLGAAAVAGSSFTVHELDPLGTPVTAADLETLVRRGLIRPAERPGGYSFVQQPVHEVAYGRLDKNQRLIWHRALAAGGVAAAFHLAAAVRLLAELRPHDAELPALTGEAADALLREGTAALRQRDVPAAIELLGQAVELIPGGEVAAIRLSDALLLAGDLTRAVSVIAAAAGSPACRAQRYLLDARRGIRTEVRRELEGDPGDRLAGCRFEQLRMLTHLACGRFGAAELAARAALGHAKELGDDYEQERLLVALCEIRQWSPVPLAERLAHCAELAGRFAADPFLLMPVLVARARSLALTGDGPGAHAALAGAGAIVAQLRLTMGEVLISQAAGLVTALDGDHRGARRHFQDAAAALERAGHAPTALTLRVQAARELITEDLPGATAEIAGLLEEHQDMEVRGRLLALSTAARLGVAPPDAVTSLLATTDDPCLRGDVHFDLARAHRTAGDEAAAARAAREAVASYAGIGAEVPLRSVRAWS</sequence>
<feature type="domain" description="Guanylate cyclase" evidence="5">
    <location>
        <begin position="7"/>
        <end position="132"/>
    </location>
</feature>
<evidence type="ECO:0000259" key="5">
    <source>
        <dbReference type="PROSITE" id="PS50125"/>
    </source>
</evidence>
<feature type="repeat" description="TPR" evidence="3">
    <location>
        <begin position="562"/>
        <end position="595"/>
    </location>
</feature>
<dbReference type="EMBL" id="BOQP01000017">
    <property type="protein sequence ID" value="GIM73679.1"/>
    <property type="molecule type" value="Genomic_DNA"/>
</dbReference>
<dbReference type="GO" id="GO:0009190">
    <property type="term" value="P:cyclic nucleotide biosynthetic process"/>
    <property type="evidence" value="ECO:0007669"/>
    <property type="project" value="InterPro"/>
</dbReference>
<accession>A0A919SL16</accession>
<dbReference type="Gene3D" id="3.30.70.1230">
    <property type="entry name" value="Nucleotide cyclase"/>
    <property type="match status" value="1"/>
</dbReference>
<dbReference type="GO" id="GO:0004016">
    <property type="term" value="F:adenylate cyclase activity"/>
    <property type="evidence" value="ECO:0007669"/>
    <property type="project" value="UniProtKB-ARBA"/>
</dbReference>
<dbReference type="SUPFAM" id="SSF52540">
    <property type="entry name" value="P-loop containing nucleoside triphosphate hydrolases"/>
    <property type="match status" value="1"/>
</dbReference>
<dbReference type="Pfam" id="PF13191">
    <property type="entry name" value="AAA_16"/>
    <property type="match status" value="1"/>
</dbReference>
<dbReference type="InterPro" id="IPR011990">
    <property type="entry name" value="TPR-like_helical_dom_sf"/>
</dbReference>
<dbReference type="InterPro" id="IPR029787">
    <property type="entry name" value="Nucleotide_cyclase"/>
</dbReference>
<dbReference type="RefSeq" id="WP_212998408.1">
    <property type="nucleotide sequence ID" value="NZ_BAAATW010000012.1"/>
</dbReference>
<reference evidence="6" key="1">
    <citation type="submission" date="2021-03" db="EMBL/GenBank/DDBJ databases">
        <title>Whole genome shotgun sequence of Actinoplanes consettensis NBRC 14913.</title>
        <authorList>
            <person name="Komaki H."/>
            <person name="Tamura T."/>
        </authorList>
    </citation>
    <scope>NUCLEOTIDE SEQUENCE</scope>
    <source>
        <strain evidence="6">NBRC 14913</strain>
    </source>
</reference>
<evidence type="ECO:0000313" key="6">
    <source>
        <dbReference type="EMBL" id="GIM73679.1"/>
    </source>
</evidence>
<dbReference type="Proteomes" id="UP000680865">
    <property type="component" value="Unassembled WGS sequence"/>
</dbReference>
<keyword evidence="7" id="KW-1185">Reference proteome</keyword>
<dbReference type="CDD" id="cd07302">
    <property type="entry name" value="CHD"/>
    <property type="match status" value="1"/>
</dbReference>
<dbReference type="SMART" id="SM00044">
    <property type="entry name" value="CYCc"/>
    <property type="match status" value="1"/>
</dbReference>
<dbReference type="SUPFAM" id="SSF48452">
    <property type="entry name" value="TPR-like"/>
    <property type="match status" value="1"/>
</dbReference>